<organism evidence="12 13">
    <name type="scientific">Nicotiana attenuata</name>
    <name type="common">Coyote tobacco</name>
    <dbReference type="NCBI Taxonomy" id="49451"/>
    <lineage>
        <taxon>Eukaryota</taxon>
        <taxon>Viridiplantae</taxon>
        <taxon>Streptophyta</taxon>
        <taxon>Embryophyta</taxon>
        <taxon>Tracheophyta</taxon>
        <taxon>Spermatophyta</taxon>
        <taxon>Magnoliopsida</taxon>
        <taxon>eudicotyledons</taxon>
        <taxon>Gunneridae</taxon>
        <taxon>Pentapetalae</taxon>
        <taxon>asterids</taxon>
        <taxon>lamiids</taxon>
        <taxon>Solanales</taxon>
        <taxon>Solanaceae</taxon>
        <taxon>Nicotianoideae</taxon>
        <taxon>Nicotianeae</taxon>
        <taxon>Nicotiana</taxon>
    </lineage>
</organism>
<evidence type="ECO:0000256" key="6">
    <source>
        <dbReference type="ARBA" id="ARBA00023055"/>
    </source>
</evidence>
<proteinExistence type="predicted"/>
<evidence type="ECO:0000256" key="7">
    <source>
        <dbReference type="ARBA" id="ARBA00023121"/>
    </source>
</evidence>
<feature type="compositionally biased region" description="Basic residues" evidence="9">
    <location>
        <begin position="829"/>
        <end position="842"/>
    </location>
</feature>
<dbReference type="GO" id="GO:0006869">
    <property type="term" value="P:lipid transport"/>
    <property type="evidence" value="ECO:0007669"/>
    <property type="project" value="UniProtKB-KW"/>
</dbReference>
<protein>
    <recommendedName>
        <fullName evidence="11">SMP-LTD domain-containing protein</fullName>
    </recommendedName>
</protein>
<dbReference type="AlphaFoldDB" id="A0A314KJ62"/>
<dbReference type="GO" id="GO:0008289">
    <property type="term" value="F:lipid binding"/>
    <property type="evidence" value="ECO:0007669"/>
    <property type="project" value="UniProtKB-KW"/>
</dbReference>
<keyword evidence="3 10" id="KW-0812">Transmembrane</keyword>
<evidence type="ECO:0000256" key="1">
    <source>
        <dbReference type="ARBA" id="ARBA00004586"/>
    </source>
</evidence>
<keyword evidence="8 10" id="KW-0472">Membrane</keyword>
<feature type="region of interest" description="Disordered" evidence="9">
    <location>
        <begin position="518"/>
        <end position="557"/>
    </location>
</feature>
<feature type="compositionally biased region" description="Low complexity" evidence="9">
    <location>
        <begin position="805"/>
        <end position="816"/>
    </location>
</feature>
<feature type="region of interest" description="Disordered" evidence="9">
    <location>
        <begin position="724"/>
        <end position="764"/>
    </location>
</feature>
<feature type="region of interest" description="Disordered" evidence="9">
    <location>
        <begin position="791"/>
        <end position="873"/>
    </location>
</feature>
<keyword evidence="2" id="KW-0813">Transport</keyword>
<evidence type="ECO:0000256" key="5">
    <source>
        <dbReference type="ARBA" id="ARBA00022989"/>
    </source>
</evidence>
<comment type="subcellular location">
    <subcellularLocation>
        <location evidence="1">Endoplasmic reticulum membrane</location>
    </subcellularLocation>
</comment>
<dbReference type="OrthoDB" id="26740at2759"/>
<evidence type="ECO:0000313" key="12">
    <source>
        <dbReference type="EMBL" id="OIT29260.1"/>
    </source>
</evidence>
<feature type="domain" description="SMP-LTD" evidence="11">
    <location>
        <begin position="384"/>
        <end position="655"/>
    </location>
</feature>
<evidence type="ECO:0000256" key="10">
    <source>
        <dbReference type="SAM" id="Phobius"/>
    </source>
</evidence>
<comment type="caution">
    <text evidence="12">The sequence shown here is derived from an EMBL/GenBank/DDBJ whole genome shotgun (WGS) entry which is preliminary data.</text>
</comment>
<sequence length="873" mass="98231">MRNRVSNNCFAFPFWLFSPIELEIRLKNGFVLTLQNLVNFLFLSGENFRPKRMMLLLTVFVLGGVTVLAVEAVGIVILIWCFMRRVSRQEGKGKTTEESLPFAGDIDPSFFKKQGIVWVLESERIPKVSNGDKATKQQKAQKEILEVIPVRKFGKIKDHSLILTESDGSRTEIPLKGCMVAAVSASILSSRKWAKKYPIKIESGASAIYKGSSIFYIYLETSWEKESWCKALRLASSEDEEKLKWLAKLNLEFRNYLTRLNAGYPSFMKPSSSFGAELVDKSSKPDGSSSKVRQFLKKFAKKTSKNAPENKASCSSKSGYEERKMSEKTHLFQDLDLASGVMKVASTRKPLDFCNEDVIAPSSIVSSTGSVISDADSDDKVFCDEGSLCWNLLISRLFFDAKRNEQMKSSLQERIQRMLSNIRSPSYIGEVTCAAVDVGYLPPYIHAMRVLPSDMNEVWAFEIDVQYSGGAILDLETRLEVQDLDLHEGDDASVDSSAVDDVKTDLLEGFEDFDEQFKHSDDHVDKMDQRDGADTPARVSNASRSSNGIPSGSPPGSKWKSILHSVAKQVSQVPLSLGIRVASLRGTLRLYVKPPPSDQIWFGFTSMPDIDIHLNSSVGDRKISSGHLSLFLISRIKAAIRETVVLPHCENVCIPWMIAEKDDWVPVKDAPYIWINNKSAGNARKPEARIDTTQIAEADRRSIAERGLNGVGWGSKKSKSLDPHIFCSVPRGKPSFNSRSLTSSPERKHVNPRKHHGDTQQGRLSDPQAYLSVHKSQSSSDLHAPLLKHDEQRETHRMSSENRHSMSPSHSLSMLEEQNHFTEDDMKPKRTGTRARMHGLRKKMGEKLEEKKRHIEEKGRHLVERMRSHKEYS</sequence>
<dbReference type="PANTHER" id="PTHR13466">
    <property type="entry name" value="TEX2 PROTEIN-RELATED"/>
    <property type="match status" value="1"/>
</dbReference>
<feature type="compositionally biased region" description="Low complexity" evidence="9">
    <location>
        <begin position="543"/>
        <end position="557"/>
    </location>
</feature>
<reference evidence="12" key="1">
    <citation type="submission" date="2016-11" db="EMBL/GenBank/DDBJ databases">
        <title>The genome of Nicotiana attenuata.</title>
        <authorList>
            <person name="Xu S."/>
            <person name="Brockmoeller T."/>
            <person name="Gaquerel E."/>
            <person name="Navarro A."/>
            <person name="Kuhl H."/>
            <person name="Gase K."/>
            <person name="Ling Z."/>
            <person name="Zhou W."/>
            <person name="Kreitzer C."/>
            <person name="Stanke M."/>
            <person name="Tang H."/>
            <person name="Lyons E."/>
            <person name="Pandey P."/>
            <person name="Pandey S.P."/>
            <person name="Timmermann B."/>
            <person name="Baldwin I.T."/>
        </authorList>
    </citation>
    <scope>NUCLEOTIDE SEQUENCE [LARGE SCALE GENOMIC DNA]</scope>
    <source>
        <strain evidence="12">UT</strain>
    </source>
</reference>
<feature type="compositionally biased region" description="Basic and acidic residues" evidence="9">
    <location>
        <begin position="843"/>
        <end position="873"/>
    </location>
</feature>
<evidence type="ECO:0000256" key="4">
    <source>
        <dbReference type="ARBA" id="ARBA00022824"/>
    </source>
</evidence>
<dbReference type="STRING" id="49451.A0A314KJ62"/>
<keyword evidence="5 10" id="KW-1133">Transmembrane helix</keyword>
<feature type="compositionally biased region" description="Polar residues" evidence="9">
    <location>
        <begin position="735"/>
        <end position="744"/>
    </location>
</feature>
<dbReference type="Gramene" id="OIT29260">
    <property type="protein sequence ID" value="OIT29260"/>
    <property type="gene ID" value="A4A49_17169"/>
</dbReference>
<name>A0A314KJ62_NICAT</name>
<accession>A0A314KJ62</accession>
<dbReference type="Proteomes" id="UP000187609">
    <property type="component" value="Unassembled WGS sequence"/>
</dbReference>
<dbReference type="PROSITE" id="PS51847">
    <property type="entry name" value="SMP"/>
    <property type="match status" value="1"/>
</dbReference>
<feature type="transmembrane region" description="Helical" evidence="10">
    <location>
        <begin position="55"/>
        <end position="80"/>
    </location>
</feature>
<keyword evidence="6" id="KW-0445">Lipid transport</keyword>
<dbReference type="CDD" id="cd21675">
    <property type="entry name" value="SMP_TEX2"/>
    <property type="match status" value="1"/>
</dbReference>
<gene>
    <name evidence="12" type="ORF">A4A49_17169</name>
</gene>
<feature type="compositionally biased region" description="Basic and acidic residues" evidence="9">
    <location>
        <begin position="518"/>
        <end position="533"/>
    </location>
</feature>
<feature type="compositionally biased region" description="Basic and acidic residues" evidence="9">
    <location>
        <begin position="791"/>
        <end position="804"/>
    </location>
</feature>
<dbReference type="InterPro" id="IPR031468">
    <property type="entry name" value="SMP_LBD"/>
</dbReference>
<evidence type="ECO:0000256" key="9">
    <source>
        <dbReference type="SAM" id="MobiDB-lite"/>
    </source>
</evidence>
<evidence type="ECO:0000313" key="13">
    <source>
        <dbReference type="Proteomes" id="UP000187609"/>
    </source>
</evidence>
<dbReference type="PANTHER" id="PTHR13466:SF0">
    <property type="entry name" value="SMP-LTD DOMAIN-CONTAINING PROTEIN"/>
    <property type="match status" value="1"/>
</dbReference>
<evidence type="ECO:0000256" key="2">
    <source>
        <dbReference type="ARBA" id="ARBA00022448"/>
    </source>
</evidence>
<dbReference type="InterPro" id="IPR057080">
    <property type="entry name" value="PH_SMPa"/>
</dbReference>
<dbReference type="Pfam" id="PF23065">
    <property type="entry name" value="PH_SMPa"/>
    <property type="match status" value="1"/>
</dbReference>
<evidence type="ECO:0000256" key="8">
    <source>
        <dbReference type="ARBA" id="ARBA00023136"/>
    </source>
</evidence>
<keyword evidence="4" id="KW-0256">Endoplasmic reticulum</keyword>
<dbReference type="KEGG" id="nau:109211584"/>
<keyword evidence="13" id="KW-1185">Reference proteome</keyword>
<keyword evidence="7" id="KW-0446">Lipid-binding</keyword>
<evidence type="ECO:0000256" key="3">
    <source>
        <dbReference type="ARBA" id="ARBA00022692"/>
    </source>
</evidence>
<dbReference type="GO" id="GO:0005789">
    <property type="term" value="C:endoplasmic reticulum membrane"/>
    <property type="evidence" value="ECO:0007669"/>
    <property type="project" value="UniProtKB-SubCell"/>
</dbReference>
<evidence type="ECO:0000259" key="11">
    <source>
        <dbReference type="PROSITE" id="PS51847"/>
    </source>
</evidence>
<dbReference type="EMBL" id="MJEQ01001827">
    <property type="protein sequence ID" value="OIT29260.1"/>
    <property type="molecule type" value="Genomic_DNA"/>
</dbReference>
<feature type="compositionally biased region" description="Basic and acidic residues" evidence="9">
    <location>
        <begin position="817"/>
        <end position="828"/>
    </location>
</feature>